<protein>
    <submittedName>
        <fullName evidence="1">Uncharacterized protein</fullName>
    </submittedName>
</protein>
<dbReference type="EMBL" id="BMAW01037598">
    <property type="protein sequence ID" value="GFU49158.1"/>
    <property type="molecule type" value="Genomic_DNA"/>
</dbReference>
<gene>
    <name evidence="1" type="ORF">NPIL_107721</name>
</gene>
<comment type="caution">
    <text evidence="1">The sequence shown here is derived from an EMBL/GenBank/DDBJ whole genome shotgun (WGS) entry which is preliminary data.</text>
</comment>
<dbReference type="AlphaFoldDB" id="A0A8X6R5U7"/>
<evidence type="ECO:0000313" key="2">
    <source>
        <dbReference type="Proteomes" id="UP000887013"/>
    </source>
</evidence>
<name>A0A8X6R5U7_NEPPI</name>
<sequence length="147" mass="16096">MAAAYAASGVMLRCYGSAALRYAALPLWCFSARWRAAAYSKKEIIQDHPARNPPVHAYLNGLYQVTAISVLLRMTSRIIANGDIMEQIITVLRSLIIHLQDGAKISSNCKSLHFCYLFIQTPGCSQCLGGWTSTGKLQSCGLRSLVV</sequence>
<organism evidence="1 2">
    <name type="scientific">Nephila pilipes</name>
    <name type="common">Giant wood spider</name>
    <name type="synonym">Nephila maculata</name>
    <dbReference type="NCBI Taxonomy" id="299642"/>
    <lineage>
        <taxon>Eukaryota</taxon>
        <taxon>Metazoa</taxon>
        <taxon>Ecdysozoa</taxon>
        <taxon>Arthropoda</taxon>
        <taxon>Chelicerata</taxon>
        <taxon>Arachnida</taxon>
        <taxon>Araneae</taxon>
        <taxon>Araneomorphae</taxon>
        <taxon>Entelegynae</taxon>
        <taxon>Araneoidea</taxon>
        <taxon>Nephilidae</taxon>
        <taxon>Nephila</taxon>
    </lineage>
</organism>
<keyword evidence="2" id="KW-1185">Reference proteome</keyword>
<dbReference type="Proteomes" id="UP000887013">
    <property type="component" value="Unassembled WGS sequence"/>
</dbReference>
<accession>A0A8X6R5U7</accession>
<evidence type="ECO:0000313" key="1">
    <source>
        <dbReference type="EMBL" id="GFU49158.1"/>
    </source>
</evidence>
<proteinExistence type="predicted"/>
<reference evidence="1" key="1">
    <citation type="submission" date="2020-08" db="EMBL/GenBank/DDBJ databases">
        <title>Multicomponent nature underlies the extraordinary mechanical properties of spider dragline silk.</title>
        <authorList>
            <person name="Kono N."/>
            <person name="Nakamura H."/>
            <person name="Mori M."/>
            <person name="Yoshida Y."/>
            <person name="Ohtoshi R."/>
            <person name="Malay A.D."/>
            <person name="Moran D.A.P."/>
            <person name="Tomita M."/>
            <person name="Numata K."/>
            <person name="Arakawa K."/>
        </authorList>
    </citation>
    <scope>NUCLEOTIDE SEQUENCE</scope>
</reference>